<gene>
    <name evidence="1" type="ORF">CPB84DRAFT_1749549</name>
</gene>
<evidence type="ECO:0000313" key="2">
    <source>
        <dbReference type="Proteomes" id="UP000724874"/>
    </source>
</evidence>
<name>A0A9P5TJF5_GYMJU</name>
<dbReference type="EMBL" id="JADNYJ010000086">
    <property type="protein sequence ID" value="KAF8888144.1"/>
    <property type="molecule type" value="Genomic_DNA"/>
</dbReference>
<protein>
    <submittedName>
        <fullName evidence="1">Uncharacterized protein</fullName>
    </submittedName>
</protein>
<keyword evidence="2" id="KW-1185">Reference proteome</keyword>
<proteinExistence type="predicted"/>
<evidence type="ECO:0000313" key="1">
    <source>
        <dbReference type="EMBL" id="KAF8888144.1"/>
    </source>
</evidence>
<reference evidence="1" key="1">
    <citation type="submission" date="2020-11" db="EMBL/GenBank/DDBJ databases">
        <authorList>
            <consortium name="DOE Joint Genome Institute"/>
            <person name="Ahrendt S."/>
            <person name="Riley R."/>
            <person name="Andreopoulos W."/>
            <person name="LaButti K."/>
            <person name="Pangilinan J."/>
            <person name="Ruiz-duenas F.J."/>
            <person name="Barrasa J.M."/>
            <person name="Sanchez-Garcia M."/>
            <person name="Camarero S."/>
            <person name="Miyauchi S."/>
            <person name="Serrano A."/>
            <person name="Linde D."/>
            <person name="Babiker R."/>
            <person name="Drula E."/>
            <person name="Ayuso-Fernandez I."/>
            <person name="Pacheco R."/>
            <person name="Padilla G."/>
            <person name="Ferreira P."/>
            <person name="Barriuso J."/>
            <person name="Kellner H."/>
            <person name="Castanera R."/>
            <person name="Alfaro M."/>
            <person name="Ramirez L."/>
            <person name="Pisabarro A.G."/>
            <person name="Kuo A."/>
            <person name="Tritt A."/>
            <person name="Lipzen A."/>
            <person name="He G."/>
            <person name="Yan M."/>
            <person name="Ng V."/>
            <person name="Cullen D."/>
            <person name="Martin F."/>
            <person name="Rosso M.-N."/>
            <person name="Henrissat B."/>
            <person name="Hibbett D."/>
            <person name="Martinez A.T."/>
            <person name="Grigoriev I.V."/>
        </authorList>
    </citation>
    <scope>NUCLEOTIDE SEQUENCE</scope>
    <source>
        <strain evidence="1">AH 44721</strain>
    </source>
</reference>
<dbReference type="AlphaFoldDB" id="A0A9P5TJF5"/>
<organism evidence="1 2">
    <name type="scientific">Gymnopilus junonius</name>
    <name type="common">Spectacular rustgill mushroom</name>
    <name type="synonym">Gymnopilus spectabilis subsp. junonius</name>
    <dbReference type="NCBI Taxonomy" id="109634"/>
    <lineage>
        <taxon>Eukaryota</taxon>
        <taxon>Fungi</taxon>
        <taxon>Dikarya</taxon>
        <taxon>Basidiomycota</taxon>
        <taxon>Agaricomycotina</taxon>
        <taxon>Agaricomycetes</taxon>
        <taxon>Agaricomycetidae</taxon>
        <taxon>Agaricales</taxon>
        <taxon>Agaricineae</taxon>
        <taxon>Hymenogastraceae</taxon>
        <taxon>Gymnopilus</taxon>
    </lineage>
</organism>
<dbReference type="Proteomes" id="UP000724874">
    <property type="component" value="Unassembled WGS sequence"/>
</dbReference>
<accession>A0A9P5TJF5</accession>
<sequence length="169" mass="18915">MYEESKGITNLQTTEVHISIMRKSMIYDRFFSSLVSILLIRGRCLDPYFGAFSEYSKLGRGIDFQRDSADDSMIHDLGEGYITASSLSANPPEIRKFQEAQLSRNQGCGGGCQSSHEFGLDRNIPKPSARRGWLLAPHLTLANPLPARLLSVVHKGFEISINLFAFWSV</sequence>
<comment type="caution">
    <text evidence="1">The sequence shown here is derived from an EMBL/GenBank/DDBJ whole genome shotgun (WGS) entry which is preliminary data.</text>
</comment>